<keyword evidence="1" id="KW-0812">Transmembrane</keyword>
<keyword evidence="1" id="KW-1133">Transmembrane helix</keyword>
<name>S5MAW6_9CAUD</name>
<feature type="transmembrane region" description="Helical" evidence="1">
    <location>
        <begin position="12"/>
        <end position="30"/>
    </location>
</feature>
<keyword evidence="1" id="KW-0472">Membrane</keyword>
<dbReference type="GeneID" id="26642165"/>
<dbReference type="KEGG" id="vg:26642165"/>
<feature type="transmembrane region" description="Helical" evidence="1">
    <location>
        <begin position="60"/>
        <end position="82"/>
    </location>
</feature>
<reference evidence="2 3" key="1">
    <citation type="journal article" date="2014" name="Genome Announc.">
        <title>Genome Sequences of Three Novel Bacillus cereus Bacteriophages.</title>
        <authorList>
            <person name="Grose J.H."/>
            <person name="Jensen J.D."/>
            <person name="Merrill B.D."/>
            <person name="Fisher J.N."/>
            <person name="Burnett S.H."/>
            <person name="Breakwell D.P."/>
        </authorList>
    </citation>
    <scope>NUCLEOTIDE SEQUENCE [LARGE SCALE GENOMIC DNA]</scope>
</reference>
<protein>
    <submittedName>
        <fullName evidence="2">Uncharacterized protein</fullName>
    </submittedName>
</protein>
<gene>
    <name evidence="2" type="ORF">JL_47</name>
</gene>
<keyword evidence="3" id="KW-1185">Reference proteome</keyword>
<evidence type="ECO:0000313" key="2">
    <source>
        <dbReference type="EMBL" id="AGR46919.1"/>
    </source>
</evidence>
<accession>S5MAW6</accession>
<proteinExistence type="predicted"/>
<feature type="transmembrane region" description="Helical" evidence="1">
    <location>
        <begin position="88"/>
        <end position="107"/>
    </location>
</feature>
<dbReference type="PROSITE" id="PS51257">
    <property type="entry name" value="PROKAR_LIPOPROTEIN"/>
    <property type="match status" value="1"/>
</dbReference>
<evidence type="ECO:0000313" key="3">
    <source>
        <dbReference type="Proteomes" id="UP000015092"/>
    </source>
</evidence>
<dbReference type="OrthoDB" id="33946at10239"/>
<organism evidence="2 3">
    <name type="scientific">Bacillus phage JL</name>
    <dbReference type="NCBI Taxonomy" id="1296655"/>
    <lineage>
        <taxon>Viruses</taxon>
        <taxon>Duplodnaviria</taxon>
        <taxon>Heunggongvirae</taxon>
        <taxon>Uroviricota</taxon>
        <taxon>Caudoviricetes</taxon>
        <taxon>Herelleviridae</taxon>
        <taxon>Spounavirinae</taxon>
        <taxon>Siminovitchvirus</taxon>
        <taxon>Siminovitchvirus JL</taxon>
    </lineage>
</organism>
<dbReference type="Proteomes" id="UP000015092">
    <property type="component" value="Segment"/>
</dbReference>
<dbReference type="EMBL" id="KC595512">
    <property type="protein sequence ID" value="AGR46919.1"/>
    <property type="molecule type" value="Genomic_DNA"/>
</dbReference>
<feature type="transmembrane region" description="Helical" evidence="1">
    <location>
        <begin position="36"/>
        <end position="53"/>
    </location>
</feature>
<dbReference type="RefSeq" id="YP_009215827.1">
    <property type="nucleotide sequence ID" value="NC_028982.1"/>
</dbReference>
<evidence type="ECO:0000256" key="1">
    <source>
        <dbReference type="SAM" id="Phobius"/>
    </source>
</evidence>
<sequence length="109" mass="12090">MLRRKENNMKIGLAQVIFALMLTACIGMTYFTDDMAVITLVIIINSCFALYVLKNEDLAYPSTFLTTIGILVGLLGMCLAAILGNYYLMILALPWSGMMVVGFILVLKR</sequence>